<keyword evidence="1" id="KW-0472">Membrane</keyword>
<name>A0A7W6K184_9HYPH</name>
<dbReference type="Proteomes" id="UP000584824">
    <property type="component" value="Unassembled WGS sequence"/>
</dbReference>
<dbReference type="InterPro" id="IPR046597">
    <property type="entry name" value="DUF6656"/>
</dbReference>
<keyword evidence="3" id="KW-1185">Reference proteome</keyword>
<keyword evidence="1" id="KW-1133">Transmembrane helix</keyword>
<reference evidence="2 3" key="1">
    <citation type="submission" date="2020-08" db="EMBL/GenBank/DDBJ databases">
        <title>Genomic Encyclopedia of Type Strains, Phase IV (KMG-IV): sequencing the most valuable type-strain genomes for metagenomic binning, comparative biology and taxonomic classification.</title>
        <authorList>
            <person name="Goeker M."/>
        </authorList>
    </citation>
    <scope>NUCLEOTIDE SEQUENCE [LARGE SCALE GENOMIC DNA]</scope>
    <source>
        <strain evidence="2 3">DSM 26385</strain>
    </source>
</reference>
<protein>
    <submittedName>
        <fullName evidence="2">Uncharacterized protein</fullName>
    </submittedName>
</protein>
<gene>
    <name evidence="2" type="ORF">GGQ66_001887</name>
</gene>
<dbReference type="AlphaFoldDB" id="A0A7W6K184"/>
<dbReference type="RefSeq" id="WP_183791739.1">
    <property type="nucleotide sequence ID" value="NZ_JACIDU010000006.1"/>
</dbReference>
<accession>A0A7W6K184</accession>
<evidence type="ECO:0000313" key="2">
    <source>
        <dbReference type="EMBL" id="MBB4103330.1"/>
    </source>
</evidence>
<organism evidence="2 3">
    <name type="scientific">Allorhizobium borbori</name>
    <dbReference type="NCBI Taxonomy" id="485907"/>
    <lineage>
        <taxon>Bacteria</taxon>
        <taxon>Pseudomonadati</taxon>
        <taxon>Pseudomonadota</taxon>
        <taxon>Alphaproteobacteria</taxon>
        <taxon>Hyphomicrobiales</taxon>
        <taxon>Rhizobiaceae</taxon>
        <taxon>Rhizobium/Agrobacterium group</taxon>
        <taxon>Allorhizobium</taxon>
    </lineage>
</organism>
<keyword evidence="1" id="KW-0812">Transmembrane</keyword>
<sequence>MPVGSQTPHTNRPPDSAMPVGLVMQNTPPKSPALERHTRYLRWFLDDRPTPLQPARDAGGQNPEDVAVRTHQSLQRAGERVGQHMISRLPPGHKVRRALRSAVLAQHPQFGACKFGEVVTDKERGIHHATQMFFANFDGALNLSGTGDFLTPLREEEDRMFYGIHVLVDPNGNLLDFDRKRGRGGIAFRTRNADKALLSIAAIGTGLSLEVLLVSLGFMPVRA</sequence>
<evidence type="ECO:0000256" key="1">
    <source>
        <dbReference type="SAM" id="Phobius"/>
    </source>
</evidence>
<dbReference type="Pfam" id="PF20361">
    <property type="entry name" value="DUF6656"/>
    <property type="match status" value="1"/>
</dbReference>
<comment type="caution">
    <text evidence="2">The sequence shown here is derived from an EMBL/GenBank/DDBJ whole genome shotgun (WGS) entry which is preliminary data.</text>
</comment>
<dbReference type="EMBL" id="JACIDU010000006">
    <property type="protein sequence ID" value="MBB4103330.1"/>
    <property type="molecule type" value="Genomic_DNA"/>
</dbReference>
<evidence type="ECO:0000313" key="3">
    <source>
        <dbReference type="Proteomes" id="UP000584824"/>
    </source>
</evidence>
<feature type="transmembrane region" description="Helical" evidence="1">
    <location>
        <begin position="196"/>
        <end position="219"/>
    </location>
</feature>
<proteinExistence type="predicted"/>